<dbReference type="AlphaFoldDB" id="A0AB35UPQ3"/>
<dbReference type="InterPro" id="IPR006521">
    <property type="entry name" value="Tail_protein_I"/>
</dbReference>
<accession>A0AB35UPQ3</accession>
<organism evidence="1 2">
    <name type="scientific">Dielma fastidiosa</name>
    <dbReference type="NCBI Taxonomy" id="1034346"/>
    <lineage>
        <taxon>Bacteria</taxon>
        <taxon>Bacillati</taxon>
        <taxon>Bacillota</taxon>
        <taxon>Erysipelotrichia</taxon>
        <taxon>Erysipelotrichales</taxon>
        <taxon>Erysipelotrichaceae</taxon>
        <taxon>Dielma</taxon>
    </lineage>
</organism>
<gene>
    <name evidence="1" type="ORF">MQE39_10855</name>
</gene>
<dbReference type="EMBL" id="JALDAW010000016">
    <property type="protein sequence ID" value="MDY5168614.1"/>
    <property type="molecule type" value="Genomic_DNA"/>
</dbReference>
<sequence>MFENFAEYMYSLLSTPFKRCKKSINQFWIFIKVIGNLFDQAQEAIYKTQQQLMVLSCDDALLDVYGDDYDLPRLKGESTDNYRKRLIWKKKTAQLAGTKKGIEAVLESLGYGLSVIFPAKEIDPDAWAEFYILLKRQENTGINDIRILDAEVNKVKQASAKPRYIINAGNQVQIQSRIYSLRPEFPICGILICNNWPQEGSNEIIE</sequence>
<evidence type="ECO:0008006" key="3">
    <source>
        <dbReference type="Google" id="ProtNLM"/>
    </source>
</evidence>
<dbReference type="RefSeq" id="WP_320883837.1">
    <property type="nucleotide sequence ID" value="NZ_BAABZA010000010.1"/>
</dbReference>
<reference evidence="1" key="1">
    <citation type="submission" date="2022-03" db="EMBL/GenBank/DDBJ databases">
        <title>First case of bacteraemia caused by Dielma fastidiosa in a patient hospitalised with diverticulitis.</title>
        <authorList>
            <person name="Forman-Ankjaer B."/>
            <person name="Hvid-Jensen F."/>
            <person name="Kobel C.M."/>
            <person name="Greve T."/>
        </authorList>
    </citation>
    <scope>NUCLEOTIDE SEQUENCE</scope>
    <source>
        <strain evidence="1">AUH_DF_2021</strain>
    </source>
</reference>
<evidence type="ECO:0000313" key="2">
    <source>
        <dbReference type="Proteomes" id="UP001276902"/>
    </source>
</evidence>
<comment type="caution">
    <text evidence="1">The sequence shown here is derived from an EMBL/GenBank/DDBJ whole genome shotgun (WGS) entry which is preliminary data.</text>
</comment>
<proteinExistence type="predicted"/>
<protein>
    <recommendedName>
        <fullName evidence="3">Restriction endonuclease</fullName>
    </recommendedName>
</protein>
<name>A0AB35UPQ3_9FIRM</name>
<dbReference type="Proteomes" id="UP001276902">
    <property type="component" value="Unassembled WGS sequence"/>
</dbReference>
<dbReference type="Pfam" id="PF09684">
    <property type="entry name" value="Tail_P2_I"/>
    <property type="match status" value="1"/>
</dbReference>
<evidence type="ECO:0000313" key="1">
    <source>
        <dbReference type="EMBL" id="MDY5168614.1"/>
    </source>
</evidence>